<evidence type="ECO:0000259" key="5">
    <source>
        <dbReference type="Pfam" id="PF25917"/>
    </source>
</evidence>
<dbReference type="NCBIfam" id="TIGR01730">
    <property type="entry name" value="RND_mfp"/>
    <property type="match status" value="1"/>
</dbReference>
<dbReference type="PANTHER" id="PTHR30158:SF3">
    <property type="entry name" value="MULTIDRUG EFFLUX PUMP SUBUNIT ACRA-RELATED"/>
    <property type="match status" value="1"/>
</dbReference>
<organism evidence="8 9">
    <name type="scientific">Allofranklinella schreckenbergeri</name>
    <dbReference type="NCBI Taxonomy" id="1076744"/>
    <lineage>
        <taxon>Bacteria</taxon>
        <taxon>Pseudomonadati</taxon>
        <taxon>Pseudomonadota</taxon>
        <taxon>Betaproteobacteria</taxon>
        <taxon>Burkholderiales</taxon>
        <taxon>Comamonadaceae</taxon>
        <taxon>Allofranklinella</taxon>
    </lineage>
</organism>
<keyword evidence="9" id="KW-1185">Reference proteome</keyword>
<dbReference type="EMBL" id="RDQL01000003">
    <property type="protein sequence ID" value="RMX01667.1"/>
    <property type="molecule type" value="Genomic_DNA"/>
</dbReference>
<dbReference type="GO" id="GO:0022857">
    <property type="term" value="F:transmembrane transporter activity"/>
    <property type="evidence" value="ECO:0007669"/>
    <property type="project" value="InterPro"/>
</dbReference>
<accession>A0A3M6QF69</accession>
<feature type="domain" description="Multidrug resistance protein MdtA-like barrel-sandwich hybrid" evidence="5">
    <location>
        <begin position="85"/>
        <end position="228"/>
    </location>
</feature>
<feature type="region of interest" description="Disordered" evidence="3">
    <location>
        <begin position="33"/>
        <end position="58"/>
    </location>
</feature>
<reference evidence="8 9" key="1">
    <citation type="submission" date="2018-10" db="EMBL/GenBank/DDBJ databases">
        <title>Comamonadaceae CDC group NO-1 genome sequencing and assembly.</title>
        <authorList>
            <person name="Bernier A.-M."/>
            <person name="Bernard K."/>
        </authorList>
    </citation>
    <scope>NUCLEOTIDE SEQUENCE [LARGE SCALE GENOMIC DNA]</scope>
    <source>
        <strain evidence="8 9">NML161473</strain>
    </source>
</reference>
<dbReference type="InterPro" id="IPR058625">
    <property type="entry name" value="MdtA-like_BSH"/>
</dbReference>
<dbReference type="AlphaFoldDB" id="A0A3M6QF69"/>
<comment type="caution">
    <text evidence="8">The sequence shown here is derived from an EMBL/GenBank/DDBJ whole genome shotgun (WGS) entry which is preliminary data.</text>
</comment>
<dbReference type="Pfam" id="PF25876">
    <property type="entry name" value="HH_MFP_RND"/>
    <property type="match status" value="1"/>
</dbReference>
<evidence type="ECO:0000313" key="8">
    <source>
        <dbReference type="EMBL" id="RMX01667.1"/>
    </source>
</evidence>
<dbReference type="Pfam" id="PF25967">
    <property type="entry name" value="RND-MFP_C"/>
    <property type="match status" value="1"/>
</dbReference>
<sequence length="435" mass="45194">MALSLSPQLGRMAVVVAAISGALVLSACGESRASGPQEQAQSGQQQGQQGQPPSQARLPEVRVVTVRSQSVGTHTDLPGRLAAHRVADVRPRVGGIIQKRLFKEGSYVKAGQALYQLDDAPYVAALESARAQLASAQAALAKAKADLLRYKPLVAANAISQQEYDSAVATQRSAEASVKAAHAAIKSAQINVNYSRVTAPISGYIGQSYVSEGALVTAGDANKLATIQQTHPMYVNVTQSANEVMQLKQDVADGKRQLVDGAMQVSIKFENGKEYPHKGRLLFADLTVNESTGQVTLRAEIPNPDNVLLPGLYVRVGLPQGDIGNAFLVPQQAITRGKQDVALIVDEQGQMQPRMVTVGGQQGAYWIVTGGLQDGDKVIVDGTMIAGMSGAKQVQTREWTPPGAAAPAAGAAPGSNAGAAPAGADAAAKPGSAAQ</sequence>
<dbReference type="RefSeq" id="WP_122253514.1">
    <property type="nucleotide sequence ID" value="NZ_RDQL01000003.1"/>
</dbReference>
<feature type="domain" description="Multidrug resistance protein MdtA-like C-terminal permuted SH3" evidence="7">
    <location>
        <begin position="325"/>
        <end position="382"/>
    </location>
</feature>
<feature type="region of interest" description="Disordered" evidence="3">
    <location>
        <begin position="390"/>
        <end position="435"/>
    </location>
</feature>
<dbReference type="Gene3D" id="2.40.30.170">
    <property type="match status" value="1"/>
</dbReference>
<dbReference type="SUPFAM" id="SSF111369">
    <property type="entry name" value="HlyD-like secretion proteins"/>
    <property type="match status" value="1"/>
</dbReference>
<feature type="compositionally biased region" description="Low complexity" evidence="3">
    <location>
        <begin position="33"/>
        <end position="56"/>
    </location>
</feature>
<evidence type="ECO:0000259" key="6">
    <source>
        <dbReference type="Pfam" id="PF25944"/>
    </source>
</evidence>
<dbReference type="Gene3D" id="2.40.50.100">
    <property type="match status" value="1"/>
</dbReference>
<proteinExistence type="inferred from homology"/>
<evidence type="ECO:0000256" key="1">
    <source>
        <dbReference type="ARBA" id="ARBA00004196"/>
    </source>
</evidence>
<dbReference type="Pfam" id="PF25917">
    <property type="entry name" value="BSH_RND"/>
    <property type="match status" value="1"/>
</dbReference>
<comment type="similarity">
    <text evidence="2">Belongs to the membrane fusion protein (MFP) (TC 8.A.1) family.</text>
</comment>
<dbReference type="Gene3D" id="2.40.420.20">
    <property type="match status" value="1"/>
</dbReference>
<dbReference type="InterPro" id="IPR058627">
    <property type="entry name" value="MdtA-like_C"/>
</dbReference>
<dbReference type="PANTHER" id="PTHR30158">
    <property type="entry name" value="ACRA/E-RELATED COMPONENT OF DRUG EFFLUX TRANSPORTER"/>
    <property type="match status" value="1"/>
</dbReference>
<dbReference type="GO" id="GO:0005886">
    <property type="term" value="C:plasma membrane"/>
    <property type="evidence" value="ECO:0007669"/>
    <property type="project" value="TreeGrafter"/>
</dbReference>
<dbReference type="InterPro" id="IPR058624">
    <property type="entry name" value="MdtA-like_HH"/>
</dbReference>
<dbReference type="GO" id="GO:0030313">
    <property type="term" value="C:cell envelope"/>
    <property type="evidence" value="ECO:0007669"/>
    <property type="project" value="UniProtKB-SubCell"/>
</dbReference>
<dbReference type="Gene3D" id="1.10.287.470">
    <property type="entry name" value="Helix hairpin bin"/>
    <property type="match status" value="1"/>
</dbReference>
<feature type="compositionally biased region" description="Low complexity" evidence="3">
    <location>
        <begin position="401"/>
        <end position="435"/>
    </location>
</feature>
<gene>
    <name evidence="8" type="ORF">EBQ25_03130</name>
</gene>
<dbReference type="InterPro" id="IPR006143">
    <property type="entry name" value="RND_pump_MFP"/>
</dbReference>
<evidence type="ECO:0000259" key="4">
    <source>
        <dbReference type="Pfam" id="PF25876"/>
    </source>
</evidence>
<protein>
    <submittedName>
        <fullName evidence="8">Efflux RND transporter periplasmic adaptor subunit</fullName>
    </submittedName>
</protein>
<feature type="domain" description="Multidrug resistance protein MdtA-like beta-barrel" evidence="6">
    <location>
        <begin position="232"/>
        <end position="318"/>
    </location>
</feature>
<evidence type="ECO:0000256" key="3">
    <source>
        <dbReference type="SAM" id="MobiDB-lite"/>
    </source>
</evidence>
<evidence type="ECO:0000259" key="7">
    <source>
        <dbReference type="Pfam" id="PF25967"/>
    </source>
</evidence>
<evidence type="ECO:0000256" key="2">
    <source>
        <dbReference type="ARBA" id="ARBA00009477"/>
    </source>
</evidence>
<dbReference type="InterPro" id="IPR058626">
    <property type="entry name" value="MdtA-like_b-barrel"/>
</dbReference>
<dbReference type="Pfam" id="PF25944">
    <property type="entry name" value="Beta-barrel_RND"/>
    <property type="match status" value="1"/>
</dbReference>
<dbReference type="Proteomes" id="UP000267035">
    <property type="component" value="Unassembled WGS sequence"/>
</dbReference>
<comment type="subcellular location">
    <subcellularLocation>
        <location evidence="1">Cell envelope</location>
    </subcellularLocation>
</comment>
<name>A0A3M6QF69_9BURK</name>
<dbReference type="GO" id="GO:0046677">
    <property type="term" value="P:response to antibiotic"/>
    <property type="evidence" value="ECO:0007669"/>
    <property type="project" value="TreeGrafter"/>
</dbReference>
<feature type="domain" description="Multidrug resistance protein MdtA-like alpha-helical hairpin" evidence="4">
    <location>
        <begin position="126"/>
        <end position="195"/>
    </location>
</feature>
<evidence type="ECO:0000313" key="9">
    <source>
        <dbReference type="Proteomes" id="UP000267035"/>
    </source>
</evidence>